<evidence type="ECO:0000259" key="2">
    <source>
        <dbReference type="Pfam" id="PF14534"/>
    </source>
</evidence>
<protein>
    <submittedName>
        <fullName evidence="3">DUF4440 domain-containing protein</fullName>
    </submittedName>
</protein>
<comment type="caution">
    <text evidence="3">The sequence shown here is derived from an EMBL/GenBank/DDBJ whole genome shotgun (WGS) entry which is preliminary data.</text>
</comment>
<sequence>MRPIGFAVLAIVAACVPALADEKADVQALNDKFAAEFNAGNFAAVAGHYAQDAVALPPGAPLQREPKAIQEFWTAAGAQVSDLKLTAQDVKALGPDALQEIGSFSLRTKGAQPQSVQGKYVVIWRKEGGNWKLATDIWNTDQ</sequence>
<dbReference type="RefSeq" id="WP_254746580.1">
    <property type="nucleotide sequence ID" value="NZ_JANCLU010000037.1"/>
</dbReference>
<feature type="domain" description="DUF4440" evidence="2">
    <location>
        <begin position="27"/>
        <end position="133"/>
    </location>
</feature>
<feature type="signal peptide" evidence="1">
    <location>
        <begin position="1"/>
        <end position="20"/>
    </location>
</feature>
<dbReference type="EMBL" id="JANCLU010000037">
    <property type="protein sequence ID" value="MCP8941097.1"/>
    <property type="molecule type" value="Genomic_DNA"/>
</dbReference>
<gene>
    <name evidence="3" type="ORF">NK718_21460</name>
</gene>
<evidence type="ECO:0000256" key="1">
    <source>
        <dbReference type="SAM" id="SignalP"/>
    </source>
</evidence>
<reference evidence="3 4" key="1">
    <citation type="submission" date="2022-07" db="EMBL/GenBank/DDBJ databases">
        <authorList>
            <person name="Li W.-J."/>
            <person name="Deng Q.-Q."/>
        </authorList>
    </citation>
    <scope>NUCLEOTIDE SEQUENCE [LARGE SCALE GENOMIC DNA]</scope>
    <source>
        <strain evidence="3 4">SYSU M60028</strain>
    </source>
</reference>
<keyword evidence="1" id="KW-0732">Signal</keyword>
<dbReference type="Pfam" id="PF14534">
    <property type="entry name" value="DUF4440"/>
    <property type="match status" value="1"/>
</dbReference>
<dbReference type="Gene3D" id="3.10.450.50">
    <property type="match status" value="1"/>
</dbReference>
<dbReference type="SUPFAM" id="SSF54427">
    <property type="entry name" value="NTF2-like"/>
    <property type="match status" value="1"/>
</dbReference>
<dbReference type="InterPro" id="IPR032710">
    <property type="entry name" value="NTF2-like_dom_sf"/>
</dbReference>
<proteinExistence type="predicted"/>
<dbReference type="Proteomes" id="UP001205890">
    <property type="component" value="Unassembled WGS sequence"/>
</dbReference>
<keyword evidence="4" id="KW-1185">Reference proteome</keyword>
<evidence type="ECO:0000313" key="3">
    <source>
        <dbReference type="EMBL" id="MCP8941097.1"/>
    </source>
</evidence>
<accession>A0ABT1LHW4</accession>
<dbReference type="InterPro" id="IPR027843">
    <property type="entry name" value="DUF4440"/>
</dbReference>
<dbReference type="PROSITE" id="PS51257">
    <property type="entry name" value="PROKAR_LIPOPROTEIN"/>
    <property type="match status" value="1"/>
</dbReference>
<organism evidence="3 4">
    <name type="scientific">Alsobacter ponti</name>
    <dbReference type="NCBI Taxonomy" id="2962936"/>
    <lineage>
        <taxon>Bacteria</taxon>
        <taxon>Pseudomonadati</taxon>
        <taxon>Pseudomonadota</taxon>
        <taxon>Alphaproteobacteria</taxon>
        <taxon>Hyphomicrobiales</taxon>
        <taxon>Alsobacteraceae</taxon>
        <taxon>Alsobacter</taxon>
    </lineage>
</organism>
<evidence type="ECO:0000313" key="4">
    <source>
        <dbReference type="Proteomes" id="UP001205890"/>
    </source>
</evidence>
<name>A0ABT1LHW4_9HYPH</name>
<feature type="chain" id="PRO_5046311377" evidence="1">
    <location>
        <begin position="21"/>
        <end position="142"/>
    </location>
</feature>